<dbReference type="Gene3D" id="3.40.140.20">
    <property type="match status" value="1"/>
</dbReference>
<evidence type="ECO:0008006" key="3">
    <source>
        <dbReference type="Google" id="ProtNLM"/>
    </source>
</evidence>
<dbReference type="AlphaFoldDB" id="A0A6A3KMC0"/>
<sequence>DVSLASDAFFPFRDSIDHATKLGVRFITQPGGSTRDCDVKAACEEFGITMAFSNLRLFHH</sequence>
<dbReference type="GO" id="GO:0004643">
    <property type="term" value="F:phosphoribosylaminoimidazolecarboxamide formyltransferase activity"/>
    <property type="evidence" value="ECO:0007669"/>
    <property type="project" value="InterPro"/>
</dbReference>
<dbReference type="PANTHER" id="PTHR11692:SF0">
    <property type="entry name" value="BIFUNCTIONAL PURINE BIOSYNTHESIS PROTEIN ATIC"/>
    <property type="match status" value="1"/>
</dbReference>
<dbReference type="InterPro" id="IPR002695">
    <property type="entry name" value="PurH-like"/>
</dbReference>
<dbReference type="PANTHER" id="PTHR11692">
    <property type="entry name" value="BIFUNCTIONAL PURINE BIOSYNTHESIS PROTEIN PURH"/>
    <property type="match status" value="1"/>
</dbReference>
<dbReference type="InterPro" id="IPR024051">
    <property type="entry name" value="AICAR_Tfase_dup_dom_sf"/>
</dbReference>
<name>A0A6A3KMC0_9STRA</name>
<organism evidence="1 2">
    <name type="scientific">Phytophthora fragariae</name>
    <dbReference type="NCBI Taxonomy" id="53985"/>
    <lineage>
        <taxon>Eukaryota</taxon>
        <taxon>Sar</taxon>
        <taxon>Stramenopiles</taxon>
        <taxon>Oomycota</taxon>
        <taxon>Peronosporomycetes</taxon>
        <taxon>Peronosporales</taxon>
        <taxon>Peronosporaceae</taxon>
        <taxon>Phytophthora</taxon>
    </lineage>
</organism>
<dbReference type="GO" id="GO:0005829">
    <property type="term" value="C:cytosol"/>
    <property type="evidence" value="ECO:0007669"/>
    <property type="project" value="TreeGrafter"/>
</dbReference>
<evidence type="ECO:0000313" key="2">
    <source>
        <dbReference type="Proteomes" id="UP000460718"/>
    </source>
</evidence>
<evidence type="ECO:0000313" key="1">
    <source>
        <dbReference type="EMBL" id="KAE9006937.1"/>
    </source>
</evidence>
<dbReference type="EMBL" id="QXFW01000629">
    <property type="protein sequence ID" value="KAE9006937.1"/>
    <property type="molecule type" value="Genomic_DNA"/>
</dbReference>
<gene>
    <name evidence="1" type="ORF">PF011_g11351</name>
</gene>
<protein>
    <recommendedName>
        <fullName evidence="3">IMP cyclohydrolase</fullName>
    </recommendedName>
</protein>
<accession>A0A6A3KMC0</accession>
<feature type="non-terminal residue" evidence="1">
    <location>
        <position position="1"/>
    </location>
</feature>
<dbReference type="InterPro" id="IPR016193">
    <property type="entry name" value="Cytidine_deaminase-like"/>
</dbReference>
<comment type="caution">
    <text evidence="1">The sequence shown here is derived from an EMBL/GenBank/DDBJ whole genome shotgun (WGS) entry which is preliminary data.</text>
</comment>
<dbReference type="GO" id="GO:0003937">
    <property type="term" value="F:IMP cyclohydrolase activity"/>
    <property type="evidence" value="ECO:0007669"/>
    <property type="project" value="InterPro"/>
</dbReference>
<reference evidence="1 2" key="1">
    <citation type="submission" date="2018-09" db="EMBL/GenBank/DDBJ databases">
        <title>Genomic investigation of the strawberry pathogen Phytophthora fragariae indicates pathogenicity is determined by transcriptional variation in three key races.</title>
        <authorList>
            <person name="Adams T.M."/>
            <person name="Armitage A.D."/>
            <person name="Sobczyk M.K."/>
            <person name="Bates H.J."/>
            <person name="Dunwell J.M."/>
            <person name="Nellist C.F."/>
            <person name="Harrison R.J."/>
        </authorList>
    </citation>
    <scope>NUCLEOTIDE SEQUENCE [LARGE SCALE GENOMIC DNA]</scope>
    <source>
        <strain evidence="1 2">SCRP245</strain>
    </source>
</reference>
<dbReference type="Proteomes" id="UP000460718">
    <property type="component" value="Unassembled WGS sequence"/>
</dbReference>
<dbReference type="GO" id="GO:0006189">
    <property type="term" value="P:'de novo' IMP biosynthetic process"/>
    <property type="evidence" value="ECO:0007669"/>
    <property type="project" value="TreeGrafter"/>
</dbReference>
<dbReference type="SUPFAM" id="SSF53927">
    <property type="entry name" value="Cytidine deaminase-like"/>
    <property type="match status" value="1"/>
</dbReference>
<proteinExistence type="predicted"/>